<name>A0A0F6B296_SALT1</name>
<sequence>MRTNRHFIETEFIGARVENGVYRQKIHAGTWILAQ</sequence>
<keyword evidence="2" id="KW-1185">Reference proteome</keyword>
<evidence type="ECO:0000313" key="1">
    <source>
        <dbReference type="EMBL" id="ACY88634.1"/>
    </source>
</evidence>
<dbReference type="EMBL" id="CP001363">
    <property type="protein sequence ID" value="ACY88634.1"/>
    <property type="molecule type" value="Genomic_DNA"/>
</dbReference>
<dbReference type="KEGG" id="seo:STM14_2171"/>
<protein>
    <submittedName>
        <fullName evidence="1">Uncharacterized protein</fullName>
    </submittedName>
</protein>
<accession>A0A0F6B296</accession>
<proteinExistence type="predicted"/>
<dbReference type="HOGENOM" id="CLU_3367108_0_0_6"/>
<gene>
    <name evidence="1" type="ordered locus">STM14_2171</name>
</gene>
<dbReference type="AlphaFoldDB" id="A0A0F6B296"/>
<dbReference type="Proteomes" id="UP000002695">
    <property type="component" value="Chromosome"/>
</dbReference>
<evidence type="ECO:0000313" key="2">
    <source>
        <dbReference type="Proteomes" id="UP000002695"/>
    </source>
</evidence>
<reference evidence="1 2" key="1">
    <citation type="journal article" date="2010" name="J. Bacteriol.">
        <title>Short-term signatures of evolutionary change in the Salmonella enterica serovar typhimurium 14028 genome.</title>
        <authorList>
            <person name="Jarvik T."/>
            <person name="Smillie C."/>
            <person name="Groisman E.A."/>
            <person name="Ochman H."/>
        </authorList>
    </citation>
    <scope>NUCLEOTIDE SEQUENCE [LARGE SCALE GENOMIC DNA]</scope>
    <source>
        <strain evidence="2">14028s / SGSC 2262</strain>
    </source>
</reference>
<organism evidence="1 2">
    <name type="scientific">Salmonella typhimurium (strain 14028s / SGSC 2262)</name>
    <dbReference type="NCBI Taxonomy" id="588858"/>
    <lineage>
        <taxon>Bacteria</taxon>
        <taxon>Pseudomonadati</taxon>
        <taxon>Pseudomonadota</taxon>
        <taxon>Gammaproteobacteria</taxon>
        <taxon>Enterobacterales</taxon>
        <taxon>Enterobacteriaceae</taxon>
        <taxon>Salmonella</taxon>
    </lineage>
</organism>